<feature type="non-terminal residue" evidence="1">
    <location>
        <position position="1"/>
    </location>
</feature>
<comment type="caution">
    <text evidence="1">The sequence shown here is derived from an EMBL/GenBank/DDBJ whole genome shotgun (WGS) entry which is preliminary data.</text>
</comment>
<dbReference type="EMBL" id="AZMM01012206">
    <property type="protein sequence ID" value="ETJ33333.1"/>
    <property type="molecule type" value="Genomic_DNA"/>
</dbReference>
<proteinExistence type="predicted"/>
<gene>
    <name evidence="1" type="ORF">Q604_UNBC12206G0001</name>
</gene>
<dbReference type="InterPro" id="IPR027417">
    <property type="entry name" value="P-loop_NTPase"/>
</dbReference>
<evidence type="ECO:0008006" key="2">
    <source>
        <dbReference type="Google" id="ProtNLM"/>
    </source>
</evidence>
<accession>W1XSJ4</accession>
<organism evidence="1">
    <name type="scientific">human gut metagenome</name>
    <dbReference type="NCBI Taxonomy" id="408170"/>
    <lineage>
        <taxon>unclassified sequences</taxon>
        <taxon>metagenomes</taxon>
        <taxon>organismal metagenomes</taxon>
    </lineage>
</organism>
<evidence type="ECO:0000313" key="1">
    <source>
        <dbReference type="EMBL" id="ETJ33333.1"/>
    </source>
</evidence>
<dbReference type="AlphaFoldDB" id="W1XSJ4"/>
<protein>
    <recommendedName>
        <fullName evidence="2">ABC transporter ATP-binding protein</fullName>
    </recommendedName>
</protein>
<dbReference type="Gene3D" id="3.40.50.300">
    <property type="entry name" value="P-loop containing nucleotide triphosphate hydrolases"/>
    <property type="match status" value="1"/>
</dbReference>
<reference evidence="1" key="1">
    <citation type="submission" date="2013-12" db="EMBL/GenBank/DDBJ databases">
        <title>A Varibaculum cambriense genome reconstructed from a premature infant gut community with otherwise low bacterial novelty that shifts toward anaerobic metabolism during the third week of life.</title>
        <authorList>
            <person name="Brown C.T."/>
            <person name="Sharon I."/>
            <person name="Thomas B.C."/>
            <person name="Castelle C.J."/>
            <person name="Morowitz M.J."/>
            <person name="Banfield J.F."/>
        </authorList>
    </citation>
    <scope>NUCLEOTIDE SEQUENCE</scope>
</reference>
<name>W1XSJ4_9ZZZZ</name>
<sequence length="46" mass="5507">LPRFNKIIVMNDGEIIENDSYQELMQHDGYLKKVIEMNGNEMKFFN</sequence>